<dbReference type="eggNOG" id="ENOG502Z85B">
    <property type="taxonomic scope" value="Bacteria"/>
</dbReference>
<dbReference type="InterPro" id="IPR012347">
    <property type="entry name" value="Ferritin-like"/>
</dbReference>
<dbReference type="Pfam" id="PF11553">
    <property type="entry name" value="DUF3231"/>
    <property type="match status" value="2"/>
</dbReference>
<organism evidence="1 2">
    <name type="scientific">Desulfosporosinus youngiae DSM 17734</name>
    <dbReference type="NCBI Taxonomy" id="768710"/>
    <lineage>
        <taxon>Bacteria</taxon>
        <taxon>Bacillati</taxon>
        <taxon>Bacillota</taxon>
        <taxon>Clostridia</taxon>
        <taxon>Eubacteriales</taxon>
        <taxon>Desulfitobacteriaceae</taxon>
        <taxon>Desulfosporosinus</taxon>
    </lineage>
</organism>
<dbReference type="OrthoDB" id="1675670at2"/>
<dbReference type="Proteomes" id="UP000005104">
    <property type="component" value="Chromosome"/>
</dbReference>
<dbReference type="STRING" id="768710.DesyoDRAFT_2398"/>
<dbReference type="AlphaFoldDB" id="H5XV22"/>
<accession>H5XV22</accession>
<proteinExistence type="predicted"/>
<gene>
    <name evidence="1" type="ORF">DesyoDRAFT_2398</name>
</gene>
<name>H5XV22_9FIRM</name>
<evidence type="ECO:0000313" key="2">
    <source>
        <dbReference type="Proteomes" id="UP000005104"/>
    </source>
</evidence>
<evidence type="ECO:0000313" key="1">
    <source>
        <dbReference type="EMBL" id="EHQ89474.1"/>
    </source>
</evidence>
<dbReference type="EMBL" id="CM001441">
    <property type="protein sequence ID" value="EHQ89474.1"/>
    <property type="molecule type" value="Genomic_DNA"/>
</dbReference>
<sequence length="348" mass="39015">MNDNQPSIQQPIHHNLADLPPVSSEVGFLWNNYIAANMSTCFLTKWAKEATDPDIKECLQMELDAAATAWKDIKILFESIDYPAPAGFGEQDIDINAPALFSQSFCLLFTRMMQRMLIQHLVPAVTSAYRGDFQDFFHNQIKTAADRHRKYTEILLAKGILQRHPSIVRPEQAEIVHDKDFLGSYFSVFGEQRPLTAVEIGHIYSIMEIEQLIRTFYVGYSQAVKSDNVRQYLLKAGDTLEKQLDALGRILTEEDVPCPAISEIPMTDSTTPGISDRLVLNLATAVTAFIATSYGEAISTVARKDLGLTMMRFITEILSLAKNGAELAIELGWLDKSPQTADRKELTH</sequence>
<keyword evidence="2" id="KW-1185">Reference proteome</keyword>
<evidence type="ECO:0008006" key="3">
    <source>
        <dbReference type="Google" id="ProtNLM"/>
    </source>
</evidence>
<dbReference type="HOGENOM" id="CLU_068841_0_0_9"/>
<protein>
    <recommendedName>
        <fullName evidence="3">DUF3231 family protein</fullName>
    </recommendedName>
</protein>
<dbReference type="RefSeq" id="WP_007783180.1">
    <property type="nucleotide sequence ID" value="NZ_CM001441.1"/>
</dbReference>
<dbReference type="InterPro" id="IPR021617">
    <property type="entry name" value="DUF3231"/>
</dbReference>
<dbReference type="Gene3D" id="1.20.1260.10">
    <property type="match status" value="2"/>
</dbReference>
<reference evidence="1 2" key="1">
    <citation type="submission" date="2011-11" db="EMBL/GenBank/DDBJ databases">
        <title>The Noncontiguous Finished genome of Desulfosporosinus youngiae DSM 17734.</title>
        <authorList>
            <consortium name="US DOE Joint Genome Institute (JGI-PGF)"/>
            <person name="Lucas S."/>
            <person name="Han J."/>
            <person name="Lapidus A."/>
            <person name="Cheng J.-F."/>
            <person name="Goodwin L."/>
            <person name="Pitluck S."/>
            <person name="Peters L."/>
            <person name="Ovchinnikova G."/>
            <person name="Lu M."/>
            <person name="Land M.L."/>
            <person name="Hauser L."/>
            <person name="Pester M."/>
            <person name="Spring S."/>
            <person name="Ollivier B."/>
            <person name="Rattei T."/>
            <person name="Klenk H.-P."/>
            <person name="Wagner M."/>
            <person name="Loy A."/>
            <person name="Woyke T.J."/>
        </authorList>
    </citation>
    <scope>NUCLEOTIDE SEQUENCE [LARGE SCALE GENOMIC DNA]</scope>
    <source>
        <strain evidence="1 2">DSM 17734</strain>
    </source>
</reference>